<comment type="caution">
    <text evidence="1">The sequence shown here is derived from an EMBL/GenBank/DDBJ whole genome shotgun (WGS) entry which is preliminary data.</text>
</comment>
<evidence type="ECO:0000313" key="2">
    <source>
        <dbReference type="Proteomes" id="UP000436088"/>
    </source>
</evidence>
<reference evidence="1" key="1">
    <citation type="submission" date="2019-09" db="EMBL/GenBank/DDBJ databases">
        <title>Draft genome information of white flower Hibiscus syriacus.</title>
        <authorList>
            <person name="Kim Y.-M."/>
        </authorList>
    </citation>
    <scope>NUCLEOTIDE SEQUENCE [LARGE SCALE GENOMIC DNA]</scope>
    <source>
        <strain evidence="1">YM2019G1</strain>
    </source>
</reference>
<dbReference type="AlphaFoldDB" id="A0A6A2YL54"/>
<gene>
    <name evidence="1" type="ORF">F3Y22_tig00111402pilonHSYRG00338</name>
</gene>
<sequence>MVISPKNVDDFFHRGTTQTAVGCRLAKTLCQYNLKWLSFSFSSSPKSFMSAVRKKLSSSAKAEVMKKMMMKKKNWALGLEKF</sequence>
<evidence type="ECO:0000313" key="1">
    <source>
        <dbReference type="EMBL" id="KAE8678834.1"/>
    </source>
</evidence>
<proteinExistence type="predicted"/>
<accession>A0A6A2YL54</accession>
<organism evidence="1 2">
    <name type="scientific">Hibiscus syriacus</name>
    <name type="common">Rose of Sharon</name>
    <dbReference type="NCBI Taxonomy" id="106335"/>
    <lineage>
        <taxon>Eukaryota</taxon>
        <taxon>Viridiplantae</taxon>
        <taxon>Streptophyta</taxon>
        <taxon>Embryophyta</taxon>
        <taxon>Tracheophyta</taxon>
        <taxon>Spermatophyta</taxon>
        <taxon>Magnoliopsida</taxon>
        <taxon>eudicotyledons</taxon>
        <taxon>Gunneridae</taxon>
        <taxon>Pentapetalae</taxon>
        <taxon>rosids</taxon>
        <taxon>malvids</taxon>
        <taxon>Malvales</taxon>
        <taxon>Malvaceae</taxon>
        <taxon>Malvoideae</taxon>
        <taxon>Hibiscus</taxon>
    </lineage>
</organism>
<protein>
    <submittedName>
        <fullName evidence="1">Uncharacterized protein</fullName>
    </submittedName>
</protein>
<name>A0A6A2YL54_HIBSY</name>
<dbReference type="EMBL" id="VEPZ02001331">
    <property type="protein sequence ID" value="KAE8678834.1"/>
    <property type="molecule type" value="Genomic_DNA"/>
</dbReference>
<keyword evidence="2" id="KW-1185">Reference proteome</keyword>
<dbReference type="Proteomes" id="UP000436088">
    <property type="component" value="Unassembled WGS sequence"/>
</dbReference>